<organism evidence="6 7">
    <name type="scientific">Marasmiellus scandens</name>
    <dbReference type="NCBI Taxonomy" id="2682957"/>
    <lineage>
        <taxon>Eukaryota</taxon>
        <taxon>Fungi</taxon>
        <taxon>Dikarya</taxon>
        <taxon>Basidiomycota</taxon>
        <taxon>Agaricomycotina</taxon>
        <taxon>Agaricomycetes</taxon>
        <taxon>Agaricomycetidae</taxon>
        <taxon>Agaricales</taxon>
        <taxon>Marasmiineae</taxon>
        <taxon>Omphalotaceae</taxon>
        <taxon>Marasmiellus</taxon>
    </lineage>
</organism>
<dbReference type="Proteomes" id="UP001498398">
    <property type="component" value="Unassembled WGS sequence"/>
</dbReference>
<gene>
    <name evidence="6" type="primary">GIN1_33</name>
    <name evidence="6" type="ORF">VKT23_017514</name>
</gene>
<keyword evidence="1" id="KW-0539">Nucleus</keyword>
<proteinExistence type="predicted"/>
<feature type="compositionally biased region" description="Polar residues" evidence="3">
    <location>
        <begin position="104"/>
        <end position="116"/>
    </location>
</feature>
<comment type="caution">
    <text evidence="6">The sequence shown here is derived from an EMBL/GenBank/DDBJ whole genome shotgun (WGS) entry which is preliminary data.</text>
</comment>
<feature type="compositionally biased region" description="Polar residues" evidence="3">
    <location>
        <begin position="754"/>
        <end position="767"/>
    </location>
</feature>
<dbReference type="EMBL" id="JBANRG010000072">
    <property type="protein sequence ID" value="KAK7439587.1"/>
    <property type="molecule type" value="Genomic_DNA"/>
</dbReference>
<evidence type="ECO:0000313" key="6">
    <source>
        <dbReference type="EMBL" id="KAK7439587.1"/>
    </source>
</evidence>
<dbReference type="CDD" id="cd12148">
    <property type="entry name" value="fungal_TF_MHR"/>
    <property type="match status" value="1"/>
</dbReference>
<evidence type="ECO:0000256" key="4">
    <source>
        <dbReference type="SAM" id="Phobius"/>
    </source>
</evidence>
<feature type="compositionally biased region" description="Polar residues" evidence="3">
    <location>
        <begin position="617"/>
        <end position="648"/>
    </location>
</feature>
<evidence type="ECO:0000313" key="7">
    <source>
        <dbReference type="Proteomes" id="UP001498398"/>
    </source>
</evidence>
<feature type="region of interest" description="Disordered" evidence="3">
    <location>
        <begin position="615"/>
        <end position="674"/>
    </location>
</feature>
<reference evidence="6 7" key="1">
    <citation type="submission" date="2024-01" db="EMBL/GenBank/DDBJ databases">
        <title>A draft genome for the cacao thread blight pathogen Marasmiellus scandens.</title>
        <authorList>
            <person name="Baruah I.K."/>
            <person name="Leung J."/>
            <person name="Bukari Y."/>
            <person name="Amoako-Attah I."/>
            <person name="Meinhardt L.W."/>
            <person name="Bailey B.A."/>
            <person name="Cohen S.P."/>
        </authorList>
    </citation>
    <scope>NUCLEOTIDE SEQUENCE [LARGE SCALE GENOMIC DNA]</scope>
    <source>
        <strain evidence="6 7">GH-19</strain>
    </source>
</reference>
<dbReference type="PANTHER" id="PTHR46910">
    <property type="entry name" value="TRANSCRIPTION FACTOR PDR1"/>
    <property type="match status" value="1"/>
</dbReference>
<evidence type="ECO:0000259" key="5">
    <source>
        <dbReference type="SMART" id="SM00906"/>
    </source>
</evidence>
<feature type="domain" description="Xylanolytic transcriptional activator regulatory" evidence="5">
    <location>
        <begin position="314"/>
        <end position="385"/>
    </location>
</feature>
<keyword evidence="4" id="KW-0472">Membrane</keyword>
<name>A0ABR1IW47_9AGAR</name>
<dbReference type="InterPro" id="IPR007219">
    <property type="entry name" value="XnlR_reg_dom"/>
</dbReference>
<feature type="compositionally biased region" description="Polar residues" evidence="3">
    <location>
        <begin position="728"/>
        <end position="744"/>
    </location>
</feature>
<evidence type="ECO:0000256" key="1">
    <source>
        <dbReference type="ARBA" id="ARBA00023242"/>
    </source>
</evidence>
<sequence length="798" mass="90248">MPRQICSNCISFRNECTHVLAEAKKKRGPPKGSSRSSRPVTAVVTAILSTSKPFVIPEDPDDVYQLLVDLASRIKVLENRLEELRKDIPTVSLDDIQNQDCMVQKSTPMPSADSPTSESAALEEELSESLSRLVLDQATGTSSSHPNYTLGTEQKDDQYGYGYQAKAPLTNLRRPEFCSVYPWQLPPQEYSTLLVFPQEDLLSQLIRLYFTHQNPLYPVLHRPTFEKSVLEGLHLYDRTFGSLVLAVCACASRLSDDPRVLCDSTHRFSAGWEWFRQIKLIRANITLCPPTIYELQLFCLAIPYLGNCSTYHSVTILISIGLRFAQQMGAHRRKSGKPTVESELLKRSFWVLYVLDVLISSYLGRPRAISNDDFDVDLPIECDDEYWITPDPEQAFKQPPGQPAYVVYWNTFVKLLDIMSFAQRTIYTVRRSDFWTSMGLSGTQWNEKVVSEIDRSLNRWIDSIPSHLKWDPQQAHQIFFQQSSSLYASYYWVQMFVHKAFIPKRGTTPTTTLPSMTICVNAARSCCRVMEIHHRRGFLLPMANVFMALYTSAIVLLLNAWRGKHLRTSAEPKKEMQDVYSCIDMLRLYEARWQSGGAYVDALRELVVVTKMHEDNPNPQLLSPSKIQDTGIQPRTTTVDYSHTNSKRSGGVQDEGFASNDTDPDSGFAISSYLNESIPNPSTSNEVYSDFISNHPLSSTELGNLPLYGGPFSSVFNDSGQNSGGGMSTWSPHTWMNAESSGEQHVNIDRDNRNNQSPSGPWTSSEEMISDDPLAMPTDAVLDEWDTYMNQMMNGWMG</sequence>
<feature type="region of interest" description="Disordered" evidence="3">
    <location>
        <begin position="104"/>
        <end position="123"/>
    </location>
</feature>
<feature type="transmembrane region" description="Helical" evidence="4">
    <location>
        <begin position="538"/>
        <end position="558"/>
    </location>
</feature>
<dbReference type="InterPro" id="IPR050987">
    <property type="entry name" value="AtrR-like"/>
</dbReference>
<dbReference type="PANTHER" id="PTHR46910:SF38">
    <property type="entry name" value="ZN(2)-C6 FUNGAL-TYPE DOMAIN-CONTAINING PROTEIN"/>
    <property type="match status" value="1"/>
</dbReference>
<keyword evidence="4" id="KW-1133">Transmembrane helix</keyword>
<keyword evidence="2" id="KW-0175">Coiled coil</keyword>
<accession>A0ABR1IW47</accession>
<feature type="coiled-coil region" evidence="2">
    <location>
        <begin position="67"/>
        <end position="94"/>
    </location>
</feature>
<keyword evidence="7" id="KW-1185">Reference proteome</keyword>
<protein>
    <submittedName>
        <fullName evidence="6">Gypsy retrotransposon integrase-like protein 1</fullName>
    </submittedName>
</protein>
<dbReference type="SMART" id="SM00906">
    <property type="entry name" value="Fungal_trans"/>
    <property type="match status" value="1"/>
</dbReference>
<keyword evidence="4" id="KW-0812">Transmembrane</keyword>
<evidence type="ECO:0000256" key="3">
    <source>
        <dbReference type="SAM" id="MobiDB-lite"/>
    </source>
</evidence>
<dbReference type="Pfam" id="PF04082">
    <property type="entry name" value="Fungal_trans"/>
    <property type="match status" value="1"/>
</dbReference>
<feature type="region of interest" description="Disordered" evidence="3">
    <location>
        <begin position="719"/>
        <end position="771"/>
    </location>
</feature>
<evidence type="ECO:0000256" key="2">
    <source>
        <dbReference type="SAM" id="Coils"/>
    </source>
</evidence>